<name>A0ACB8RQ56_9AGAM</name>
<proteinExistence type="predicted"/>
<sequence length="261" mass="29893">TGPMSDIGDDQLVNSILHLRVQFPRAGVSMLDGLLRATGLRVSKARIRQALLQIDPVRRVFERITIRRREYQVAGPMALWHHDGQHDGAFIHNVRIERLWVDVTAQVGSKWKDFFLHLETGHGLNANEMNHISLLHYLFLPRVNQDLSFFTRAWNEHRIQMRNGRGPNRSPADMFGFDMIVHGIRGQTYHGQDNDLDNLSEEELEVYGVDWEALQEDNILASQSHNDPADTEFPVNTDQPISWIGRQGPPTTLNEVQVEPP</sequence>
<dbReference type="Proteomes" id="UP000814033">
    <property type="component" value="Unassembled WGS sequence"/>
</dbReference>
<protein>
    <submittedName>
        <fullName evidence="1">Uncharacterized protein</fullName>
    </submittedName>
</protein>
<gene>
    <name evidence="1" type="ORF">FA95DRAFT_1466219</name>
</gene>
<accession>A0ACB8RQ56</accession>
<evidence type="ECO:0000313" key="1">
    <source>
        <dbReference type="EMBL" id="KAI0046233.1"/>
    </source>
</evidence>
<organism evidence="1 2">
    <name type="scientific">Auriscalpium vulgare</name>
    <dbReference type="NCBI Taxonomy" id="40419"/>
    <lineage>
        <taxon>Eukaryota</taxon>
        <taxon>Fungi</taxon>
        <taxon>Dikarya</taxon>
        <taxon>Basidiomycota</taxon>
        <taxon>Agaricomycotina</taxon>
        <taxon>Agaricomycetes</taxon>
        <taxon>Russulales</taxon>
        <taxon>Auriscalpiaceae</taxon>
        <taxon>Auriscalpium</taxon>
    </lineage>
</organism>
<keyword evidence="2" id="KW-1185">Reference proteome</keyword>
<reference evidence="1" key="1">
    <citation type="submission" date="2021-02" db="EMBL/GenBank/DDBJ databases">
        <authorList>
            <consortium name="DOE Joint Genome Institute"/>
            <person name="Ahrendt S."/>
            <person name="Looney B.P."/>
            <person name="Miyauchi S."/>
            <person name="Morin E."/>
            <person name="Drula E."/>
            <person name="Courty P.E."/>
            <person name="Chicoki N."/>
            <person name="Fauchery L."/>
            <person name="Kohler A."/>
            <person name="Kuo A."/>
            <person name="Labutti K."/>
            <person name="Pangilinan J."/>
            <person name="Lipzen A."/>
            <person name="Riley R."/>
            <person name="Andreopoulos W."/>
            <person name="He G."/>
            <person name="Johnson J."/>
            <person name="Barry K.W."/>
            <person name="Grigoriev I.V."/>
            <person name="Nagy L."/>
            <person name="Hibbett D."/>
            <person name="Henrissat B."/>
            <person name="Matheny P.B."/>
            <person name="Labbe J."/>
            <person name="Martin F."/>
        </authorList>
    </citation>
    <scope>NUCLEOTIDE SEQUENCE</scope>
    <source>
        <strain evidence="1">FP105234-sp</strain>
    </source>
</reference>
<feature type="non-terminal residue" evidence="1">
    <location>
        <position position="261"/>
    </location>
</feature>
<dbReference type="EMBL" id="MU275931">
    <property type="protein sequence ID" value="KAI0046233.1"/>
    <property type="molecule type" value="Genomic_DNA"/>
</dbReference>
<comment type="caution">
    <text evidence="1">The sequence shown here is derived from an EMBL/GenBank/DDBJ whole genome shotgun (WGS) entry which is preliminary data.</text>
</comment>
<evidence type="ECO:0000313" key="2">
    <source>
        <dbReference type="Proteomes" id="UP000814033"/>
    </source>
</evidence>
<feature type="non-terminal residue" evidence="1">
    <location>
        <position position="1"/>
    </location>
</feature>
<reference evidence="1" key="2">
    <citation type="journal article" date="2022" name="New Phytol.">
        <title>Evolutionary transition to the ectomycorrhizal habit in the genomes of a hyperdiverse lineage of mushroom-forming fungi.</title>
        <authorList>
            <person name="Looney B."/>
            <person name="Miyauchi S."/>
            <person name="Morin E."/>
            <person name="Drula E."/>
            <person name="Courty P.E."/>
            <person name="Kohler A."/>
            <person name="Kuo A."/>
            <person name="LaButti K."/>
            <person name="Pangilinan J."/>
            <person name="Lipzen A."/>
            <person name="Riley R."/>
            <person name="Andreopoulos W."/>
            <person name="He G."/>
            <person name="Johnson J."/>
            <person name="Nolan M."/>
            <person name="Tritt A."/>
            <person name="Barry K.W."/>
            <person name="Grigoriev I.V."/>
            <person name="Nagy L.G."/>
            <person name="Hibbett D."/>
            <person name="Henrissat B."/>
            <person name="Matheny P.B."/>
            <person name="Labbe J."/>
            <person name="Martin F.M."/>
        </authorList>
    </citation>
    <scope>NUCLEOTIDE SEQUENCE</scope>
    <source>
        <strain evidence="1">FP105234-sp</strain>
    </source>
</reference>